<sequence length="1961" mass="230158">MKRKNTVRLLFSLLLFMMTQSAFSQIMGISREKDSYLIYKITDKEARKFFKSKSRSNKVNASFYHTLVDTVYKEEFLKRCKERSNEPQVFKNMVGHYIHAYFQDYAFQSEYFTIRDFIPYFFNDKELLLLKLVDMKGDNISDAKVTLGKKTFYYDENKRCYVGQNIKIKDEQKNVEVLYHGNTFFLTFDPDQYPSFRDYKYVTYVGYNTQFLGDRVWYDNKNFNNNIVYSKYYKSGYLIFSKPKYKPQDTLKMKAFILNSKGGLVNSKLKVVLKDTFSKVLGEVMPYRDGAYTFQFCLDDSLSLKLDRSYKITFEDSSKNELISRYFKFEEYDLKSTTLSIETDRNKQGQGKPILLKVEATDENGLNLLDGRVQITVTTEEVYDVYQNKDFIPDTLQYIERWLEPKGETIIEISDKNFPKMNFRYNIKVKMLNASNEMVVKNLKVDYHYKEKPLVTKKKRPGYFVYEVVGDSLYIDFLRDGLRQKHKAMISGVDSYEDTVFVVTQETPIHLKLNPSYQSYGATDSVVYNFYNIKENTKPIECLTSRTIDTVKIEVKNPNKIPFLYRIYEKDSVVTSGYDTQLEYRKRVHSKENYFVYLQYLWGGAIEDRKYTIALLENQLNVKVNQPSKIYPGETTPIEVKVTDFAGNPVENVDVSAYGFTSKFKSVPPNIPYLGPYRWIDSEPQYKKTLYDCNNQISTWNLEENEEWRLSENIGLNEIFKDSFYHPVSELFKIAYTPTDSITQFSPFVMHLGRMKKVHVVYVDQKPVYMSWVKEIPYSFRVDSGYHQIKLRTATHLITVDSLYFKPYQRLLFSLDDERSYDHVQIQKASARLTKDEQKFLDAYTFFCKPPQSDKCAYVANNGNLFVVNPFIDPDDYYLFHQYDSPNREICVGPLSGDFQYKQYNGFQKELHQSDLGTTLNRNLRRRKLEGSVYYDDVIRDEVKTEKQFIEAVSSKLNDYRESYLYRNPHFDRESSLEGNCRLKLTFLGGTPDFAIWTKYGDPGFKRVLSGKTHSMTKMKKGLYKVVFLYEDFCCQIVDSVSVNPNGENFLKVSDLKQDDNLLITKRRKEVIHKVYPNLQEDSVYLKRSVAEFRDSTTDKYFDGYIFSKRHSNPIEGAVISMPKLNYRGISNKDGYYKIPYTKDSMVYYVSKNRFHSYESDQYKKKIYLKESERTVFDKIVHNIIDFVPNLFRSRRRYGVSIDNCFSGEMPRQNTQGQFYHSNQPPADFDKKITAEERKKIVSTYISYLNQHKEHPPLVFINNRVFIGDITTLDPTMVTGVEILEREKSLKLLGEKGENGAIFIQTNETKFKDIRLDNDEEIDENTEDYIRRHFSDVAFWEPSLTTDKDGIARFHVTFPDDITKWQTYFVAMTDQRQSGQAEGDIRSFKPILSQLAYPKFLTEEDSTYVIGKVQNYGLDSLDVCATFEVNGVEKKRSEVSCKSLFLDTLVVSAPKDTLSVTYQIDTSRGYRDGERREIPVYPLGIEKVEGQFVALDNDTTMQLYSDPKKGDVFIEGQTNYLDLLENEISYLYEYPFLCNEQTASKLLALLDSKTIAQAKAQKFRDNRLIRKWIRRLKRHQNGHGLWGWWNKSEEKLWLSNHVIYALKEAKKMGFKVDIDRDKMVPYLKEQLHVTPDTCKRLEILCLLKQVDADLDYRQSIASLEGYKRWTLGQKLEIIALKQQCGIPVDLEVLKRYRHTTIRNNVFYGDNRYYSISYNNILNTLRVYEIFKRASVHPEELERLRYYFLEKRGGVCWYNTYVSSRLVHTLVNDMLKEVTNQDSLKLLIQQGDEQVVVDQFPFKMKRHSNDPIQIKKEGEGCVYLTSYQKYWKKSPTKQNGAYNITTEFVSTPASKLEIGKEVTLRAHVSIDKESSYMMVRIPIPAGCSYVNKNKGSYRESHREYRKNEVIIYYDDMHIGSYALDIKLLPRYKGVYHLNPASVENMYLPTKRANNTIKKVTIQ</sequence>
<keyword evidence="2" id="KW-1185">Reference proteome</keyword>
<accession>A0AC61NKM8</accession>
<dbReference type="Proteomes" id="UP000826212">
    <property type="component" value="Chromosome"/>
</dbReference>
<organism evidence="1 2">
    <name type="scientific">Halosquirtibacter laminarini</name>
    <dbReference type="NCBI Taxonomy" id="3374600"/>
    <lineage>
        <taxon>Bacteria</taxon>
        <taxon>Pseudomonadati</taxon>
        <taxon>Bacteroidota</taxon>
        <taxon>Bacteroidia</taxon>
        <taxon>Marinilabiliales</taxon>
        <taxon>Prolixibacteraceae</taxon>
        <taxon>Halosquirtibacter</taxon>
    </lineage>
</organism>
<proteinExistence type="predicted"/>
<protein>
    <submittedName>
        <fullName evidence="1">Uncharacterized protein</fullName>
    </submittedName>
</protein>
<reference evidence="1" key="1">
    <citation type="submission" date="2021-08" db="EMBL/GenBank/DDBJ databases">
        <title>Novel anaerobic bacterium isolated from sea squirt in East Sea, Republic of Korea.</title>
        <authorList>
            <person name="Nguyen T.H."/>
            <person name="Li Z."/>
            <person name="Lee Y.-J."/>
            <person name="Ko J."/>
            <person name="Kim S.-G."/>
        </authorList>
    </citation>
    <scope>NUCLEOTIDE SEQUENCE</scope>
    <source>
        <strain evidence="1">KCTC 25031</strain>
    </source>
</reference>
<evidence type="ECO:0000313" key="1">
    <source>
        <dbReference type="EMBL" id="QZE15270.1"/>
    </source>
</evidence>
<dbReference type="EMBL" id="CP081303">
    <property type="protein sequence ID" value="QZE15270.1"/>
    <property type="molecule type" value="Genomic_DNA"/>
</dbReference>
<name>A0AC61NKM8_9BACT</name>
<evidence type="ECO:0000313" key="2">
    <source>
        <dbReference type="Proteomes" id="UP000826212"/>
    </source>
</evidence>
<gene>
    <name evidence="1" type="ORF">K4L44_05405</name>
</gene>